<evidence type="ECO:0000259" key="4">
    <source>
        <dbReference type="Pfam" id="PF07859"/>
    </source>
</evidence>
<reference evidence="5 6" key="1">
    <citation type="journal article" date="2015" name="Genome Biol. Evol.">
        <title>Phylogenomic analyses indicate that early fungi evolved digesting cell walls of algal ancestors of land plants.</title>
        <authorList>
            <person name="Chang Y."/>
            <person name="Wang S."/>
            <person name="Sekimoto S."/>
            <person name="Aerts A.L."/>
            <person name="Choi C."/>
            <person name="Clum A."/>
            <person name="LaButti K.M."/>
            <person name="Lindquist E.A."/>
            <person name="Yee Ngan C."/>
            <person name="Ohm R.A."/>
            <person name="Salamov A.A."/>
            <person name="Grigoriev I.V."/>
            <person name="Spatafora J.W."/>
            <person name="Berbee M.L."/>
        </authorList>
    </citation>
    <scope>NUCLEOTIDE SEQUENCE [LARGE SCALE GENOMIC DNA]</scope>
    <source>
        <strain evidence="5 6">JEL478</strain>
    </source>
</reference>
<dbReference type="OrthoDB" id="2148933at2759"/>
<dbReference type="PANTHER" id="PTHR23024">
    <property type="entry name" value="ARYLACETAMIDE DEACETYLASE"/>
    <property type="match status" value="1"/>
</dbReference>
<dbReference type="AlphaFoldDB" id="A0A139AAR2"/>
<feature type="signal peptide" evidence="3">
    <location>
        <begin position="1"/>
        <end position="21"/>
    </location>
</feature>
<dbReference type="InterPro" id="IPR050466">
    <property type="entry name" value="Carboxylest/Gibb_receptor"/>
</dbReference>
<evidence type="ECO:0000256" key="1">
    <source>
        <dbReference type="ARBA" id="ARBA00010515"/>
    </source>
</evidence>
<feature type="chain" id="PRO_5007296074" evidence="3">
    <location>
        <begin position="22"/>
        <end position="202"/>
    </location>
</feature>
<keyword evidence="3" id="KW-0732">Signal</keyword>
<dbReference type="PANTHER" id="PTHR23024:SF24">
    <property type="entry name" value="ALPHA_BETA HYDROLASE FOLD-3 DOMAIN-CONTAINING PROTEIN"/>
    <property type="match status" value="1"/>
</dbReference>
<keyword evidence="6" id="KW-1185">Reference proteome</keyword>
<protein>
    <submittedName>
        <fullName evidence="5">Alpha/beta-hydrolase</fullName>
    </submittedName>
</protein>
<keyword evidence="2 5" id="KW-0378">Hydrolase</keyword>
<dbReference type="InterPro" id="IPR029058">
    <property type="entry name" value="AB_hydrolase_fold"/>
</dbReference>
<evidence type="ECO:0000313" key="5">
    <source>
        <dbReference type="EMBL" id="KXS13896.1"/>
    </source>
</evidence>
<dbReference type="STRING" id="1344416.A0A139AAR2"/>
<dbReference type="Proteomes" id="UP000070544">
    <property type="component" value="Unassembled WGS sequence"/>
</dbReference>
<accession>A0A139AAR2</accession>
<dbReference type="Gene3D" id="3.40.50.1820">
    <property type="entry name" value="alpha/beta hydrolase"/>
    <property type="match status" value="2"/>
</dbReference>
<proteinExistence type="inferred from homology"/>
<organism evidence="5 6">
    <name type="scientific">Gonapodya prolifera (strain JEL478)</name>
    <name type="common">Monoblepharis prolifera</name>
    <dbReference type="NCBI Taxonomy" id="1344416"/>
    <lineage>
        <taxon>Eukaryota</taxon>
        <taxon>Fungi</taxon>
        <taxon>Fungi incertae sedis</taxon>
        <taxon>Chytridiomycota</taxon>
        <taxon>Chytridiomycota incertae sedis</taxon>
        <taxon>Monoblepharidomycetes</taxon>
        <taxon>Monoblepharidales</taxon>
        <taxon>Gonapodyaceae</taxon>
        <taxon>Gonapodya</taxon>
    </lineage>
</organism>
<evidence type="ECO:0000313" key="6">
    <source>
        <dbReference type="Proteomes" id="UP000070544"/>
    </source>
</evidence>
<name>A0A139AAR2_GONPJ</name>
<dbReference type="InterPro" id="IPR013094">
    <property type="entry name" value="AB_hydrolase_3"/>
</dbReference>
<dbReference type="SUPFAM" id="SSF53474">
    <property type="entry name" value="alpha/beta-Hydrolases"/>
    <property type="match status" value="1"/>
</dbReference>
<comment type="similarity">
    <text evidence="1">Belongs to the 'GDXG' lipolytic enzyme family.</text>
</comment>
<sequence length="202" mass="22212">MAGRWPLPAILWIHGGAYILGTPETASEAAVRFEWGLLPTYRLAPDHPAPAALDDCVSVLQWLASGAEGLVDPKGLLWAGMAAGWQPPWPSLVYPMLGDRTNLPGAVLLTHPGMWTLETNKYAWKSYLVPHADSPEGAPKYAVPARREYLAGLAETWIGVGIQDLFYAEDKEYARRLRSAGVRMDRVHAPQGRIHEEDSGFT</sequence>
<dbReference type="InterPro" id="IPR002168">
    <property type="entry name" value="Lipase_GDXG_HIS_AS"/>
</dbReference>
<gene>
    <name evidence="5" type="ORF">M427DRAFT_70999</name>
</gene>
<dbReference type="Pfam" id="PF07859">
    <property type="entry name" value="Abhydrolase_3"/>
    <property type="match status" value="1"/>
</dbReference>
<evidence type="ECO:0000256" key="3">
    <source>
        <dbReference type="SAM" id="SignalP"/>
    </source>
</evidence>
<feature type="domain" description="Alpha/beta hydrolase fold-3" evidence="4">
    <location>
        <begin position="10"/>
        <end position="84"/>
    </location>
</feature>
<evidence type="ECO:0000256" key="2">
    <source>
        <dbReference type="ARBA" id="ARBA00022801"/>
    </source>
</evidence>
<dbReference type="PROSITE" id="PS01173">
    <property type="entry name" value="LIPASE_GDXG_HIS"/>
    <property type="match status" value="1"/>
</dbReference>
<dbReference type="EMBL" id="KQ965773">
    <property type="protein sequence ID" value="KXS13896.1"/>
    <property type="molecule type" value="Genomic_DNA"/>
</dbReference>
<dbReference type="GO" id="GO:0016787">
    <property type="term" value="F:hydrolase activity"/>
    <property type="evidence" value="ECO:0007669"/>
    <property type="project" value="UniProtKB-KW"/>
</dbReference>